<accession>A0A9D4Q6Q8</accession>
<reference evidence="1" key="1">
    <citation type="journal article" date="2020" name="Cell">
        <title>Large-Scale Comparative Analyses of Tick Genomes Elucidate Their Genetic Diversity and Vector Capacities.</title>
        <authorList>
            <consortium name="Tick Genome and Microbiome Consortium (TIGMIC)"/>
            <person name="Jia N."/>
            <person name="Wang J."/>
            <person name="Shi W."/>
            <person name="Du L."/>
            <person name="Sun Y."/>
            <person name="Zhan W."/>
            <person name="Jiang J.F."/>
            <person name="Wang Q."/>
            <person name="Zhang B."/>
            <person name="Ji P."/>
            <person name="Bell-Sakyi L."/>
            <person name="Cui X.M."/>
            <person name="Yuan T.T."/>
            <person name="Jiang B.G."/>
            <person name="Yang W.F."/>
            <person name="Lam T.T."/>
            <person name="Chang Q.C."/>
            <person name="Ding S.J."/>
            <person name="Wang X.J."/>
            <person name="Zhu J.G."/>
            <person name="Ruan X.D."/>
            <person name="Zhao L."/>
            <person name="Wei J.T."/>
            <person name="Ye R.Z."/>
            <person name="Que T.C."/>
            <person name="Du C.H."/>
            <person name="Zhou Y.H."/>
            <person name="Cheng J.X."/>
            <person name="Dai P.F."/>
            <person name="Guo W.B."/>
            <person name="Han X.H."/>
            <person name="Huang E.J."/>
            <person name="Li L.F."/>
            <person name="Wei W."/>
            <person name="Gao Y.C."/>
            <person name="Liu J.Z."/>
            <person name="Shao H.Z."/>
            <person name="Wang X."/>
            <person name="Wang C.C."/>
            <person name="Yang T.C."/>
            <person name="Huo Q.B."/>
            <person name="Li W."/>
            <person name="Chen H.Y."/>
            <person name="Chen S.E."/>
            <person name="Zhou L.G."/>
            <person name="Ni X.B."/>
            <person name="Tian J.H."/>
            <person name="Sheng Y."/>
            <person name="Liu T."/>
            <person name="Pan Y.S."/>
            <person name="Xia L.Y."/>
            <person name="Li J."/>
            <person name="Zhao F."/>
            <person name="Cao W.C."/>
        </authorList>
    </citation>
    <scope>NUCLEOTIDE SEQUENCE</scope>
    <source>
        <strain evidence="1">Rsan-2018</strain>
    </source>
</reference>
<keyword evidence="2" id="KW-1185">Reference proteome</keyword>
<organism evidence="1 2">
    <name type="scientific">Rhipicephalus sanguineus</name>
    <name type="common">Brown dog tick</name>
    <name type="synonym">Ixodes sanguineus</name>
    <dbReference type="NCBI Taxonomy" id="34632"/>
    <lineage>
        <taxon>Eukaryota</taxon>
        <taxon>Metazoa</taxon>
        <taxon>Ecdysozoa</taxon>
        <taxon>Arthropoda</taxon>
        <taxon>Chelicerata</taxon>
        <taxon>Arachnida</taxon>
        <taxon>Acari</taxon>
        <taxon>Parasitiformes</taxon>
        <taxon>Ixodida</taxon>
        <taxon>Ixodoidea</taxon>
        <taxon>Ixodidae</taxon>
        <taxon>Rhipicephalinae</taxon>
        <taxon>Rhipicephalus</taxon>
        <taxon>Rhipicephalus</taxon>
    </lineage>
</organism>
<evidence type="ECO:0000313" key="2">
    <source>
        <dbReference type="Proteomes" id="UP000821837"/>
    </source>
</evidence>
<dbReference type="AlphaFoldDB" id="A0A9D4Q6Q8"/>
<dbReference type="Proteomes" id="UP000821837">
    <property type="component" value="Unassembled WGS sequence"/>
</dbReference>
<reference evidence="1" key="2">
    <citation type="submission" date="2021-09" db="EMBL/GenBank/DDBJ databases">
        <authorList>
            <person name="Jia N."/>
            <person name="Wang J."/>
            <person name="Shi W."/>
            <person name="Du L."/>
            <person name="Sun Y."/>
            <person name="Zhan W."/>
            <person name="Jiang J."/>
            <person name="Wang Q."/>
            <person name="Zhang B."/>
            <person name="Ji P."/>
            <person name="Sakyi L.B."/>
            <person name="Cui X."/>
            <person name="Yuan T."/>
            <person name="Jiang B."/>
            <person name="Yang W."/>
            <person name="Lam T.T.-Y."/>
            <person name="Chang Q."/>
            <person name="Ding S."/>
            <person name="Wang X."/>
            <person name="Zhu J."/>
            <person name="Ruan X."/>
            <person name="Zhao L."/>
            <person name="Wei J."/>
            <person name="Que T."/>
            <person name="Du C."/>
            <person name="Cheng J."/>
            <person name="Dai P."/>
            <person name="Han X."/>
            <person name="Huang E."/>
            <person name="Gao Y."/>
            <person name="Liu J."/>
            <person name="Shao H."/>
            <person name="Ye R."/>
            <person name="Li L."/>
            <person name="Wei W."/>
            <person name="Wang X."/>
            <person name="Wang C."/>
            <person name="Huo Q."/>
            <person name="Li W."/>
            <person name="Guo W."/>
            <person name="Chen H."/>
            <person name="Chen S."/>
            <person name="Zhou L."/>
            <person name="Zhou L."/>
            <person name="Ni X."/>
            <person name="Tian J."/>
            <person name="Zhou Y."/>
            <person name="Sheng Y."/>
            <person name="Liu T."/>
            <person name="Pan Y."/>
            <person name="Xia L."/>
            <person name="Li J."/>
            <person name="Zhao F."/>
            <person name="Cao W."/>
        </authorList>
    </citation>
    <scope>NUCLEOTIDE SEQUENCE</scope>
    <source>
        <strain evidence="1">Rsan-2018</strain>
        <tissue evidence="1">Larvae</tissue>
    </source>
</reference>
<proteinExistence type="predicted"/>
<dbReference type="EMBL" id="JABSTV010001248">
    <property type="protein sequence ID" value="KAH7969324.1"/>
    <property type="molecule type" value="Genomic_DNA"/>
</dbReference>
<protein>
    <submittedName>
        <fullName evidence="1">Uncharacterized protein</fullName>
    </submittedName>
</protein>
<sequence length="60" mass="6591">MPGIVREHLGPVEMSRLGIDLISEGLAPRQLDTTASKDNLIQCLLPPKSSYDFGSSECFR</sequence>
<comment type="caution">
    <text evidence="1">The sequence shown here is derived from an EMBL/GenBank/DDBJ whole genome shotgun (WGS) entry which is preliminary data.</text>
</comment>
<evidence type="ECO:0000313" key="1">
    <source>
        <dbReference type="EMBL" id="KAH7969324.1"/>
    </source>
</evidence>
<gene>
    <name evidence="1" type="ORF">HPB52_016716</name>
</gene>
<name>A0A9D4Q6Q8_RHISA</name>